<evidence type="ECO:0000313" key="1">
    <source>
        <dbReference type="EMBL" id="SDY91582.1"/>
    </source>
</evidence>
<dbReference type="InterPro" id="IPR036590">
    <property type="entry name" value="SRAP-like"/>
</dbReference>
<reference evidence="1 2" key="1">
    <citation type="submission" date="2016-10" db="EMBL/GenBank/DDBJ databases">
        <authorList>
            <person name="de Groot N.N."/>
        </authorList>
    </citation>
    <scope>NUCLEOTIDE SEQUENCE [LARGE SCALE GENOMIC DNA]</scope>
    <source>
        <strain evidence="1 2">Nm1</strain>
    </source>
</reference>
<dbReference type="EMBL" id="FNOY01000079">
    <property type="protein sequence ID" value="SDY91582.1"/>
    <property type="molecule type" value="Genomic_DNA"/>
</dbReference>
<keyword evidence="2" id="KW-1185">Reference proteome</keyword>
<dbReference type="Proteomes" id="UP000198640">
    <property type="component" value="Unassembled WGS sequence"/>
</dbReference>
<evidence type="ECO:0000313" key="2">
    <source>
        <dbReference type="Proteomes" id="UP000198640"/>
    </source>
</evidence>
<proteinExistence type="predicted"/>
<dbReference type="AlphaFoldDB" id="A0A1H3NRQ7"/>
<dbReference type="SUPFAM" id="SSF143081">
    <property type="entry name" value="BB1717-like"/>
    <property type="match status" value="1"/>
</dbReference>
<evidence type="ECO:0008006" key="3">
    <source>
        <dbReference type="Google" id="ProtNLM"/>
    </source>
</evidence>
<sequence>MCGGIQYRGNKIYFPQPGTKLPIKLRHGDVVWVLWGKRRNEGPGKFPNGGWARLDSIKAGKWKPWHPRPVLIPADSFMEKDNEKRSHWLALESGMMIQALLAERGGEKRVYVVTEETPLEYRWIHDRWPRLVRVAEIVPKSGNQESRAR</sequence>
<protein>
    <recommendedName>
        <fullName evidence="3">SOS response associated peptidase (SRAP)</fullName>
    </recommendedName>
</protein>
<organism evidence="1 2">
    <name type="scientific">Nitrosomonas halophila</name>
    <dbReference type="NCBI Taxonomy" id="44576"/>
    <lineage>
        <taxon>Bacteria</taxon>
        <taxon>Pseudomonadati</taxon>
        <taxon>Pseudomonadota</taxon>
        <taxon>Betaproteobacteria</taxon>
        <taxon>Nitrosomonadales</taxon>
        <taxon>Nitrosomonadaceae</taxon>
        <taxon>Nitrosomonas</taxon>
    </lineage>
</organism>
<gene>
    <name evidence="1" type="ORF">SAMN05421881_10797</name>
</gene>
<accession>A0A1H3NRQ7</accession>
<name>A0A1H3NRQ7_9PROT</name>